<evidence type="ECO:0000313" key="7">
    <source>
        <dbReference type="EMBL" id="BAS27917.1"/>
    </source>
</evidence>
<dbReference type="GO" id="GO:0016020">
    <property type="term" value="C:membrane"/>
    <property type="evidence" value="ECO:0007669"/>
    <property type="project" value="UniProtKB-SubCell"/>
</dbReference>
<feature type="domain" description="O-antigen ligase-related" evidence="6">
    <location>
        <begin position="188"/>
        <end position="319"/>
    </location>
</feature>
<feature type="transmembrane region" description="Helical" evidence="5">
    <location>
        <begin position="105"/>
        <end position="125"/>
    </location>
</feature>
<evidence type="ECO:0000256" key="3">
    <source>
        <dbReference type="ARBA" id="ARBA00022989"/>
    </source>
</evidence>
<name>A0A0K2SLN0_LIMPI</name>
<feature type="transmembrane region" description="Helical" evidence="5">
    <location>
        <begin position="302"/>
        <end position="324"/>
    </location>
</feature>
<protein>
    <submittedName>
        <fullName evidence="7">Polymerase</fullName>
    </submittedName>
</protein>
<dbReference type="InterPro" id="IPR007016">
    <property type="entry name" value="O-antigen_ligase-rel_domated"/>
</dbReference>
<dbReference type="Proteomes" id="UP000065807">
    <property type="component" value="Chromosome"/>
</dbReference>
<dbReference type="STRING" id="1555112.LIP_2076"/>
<dbReference type="AlphaFoldDB" id="A0A0K2SLN0"/>
<proteinExistence type="predicted"/>
<feature type="transmembrane region" description="Helical" evidence="5">
    <location>
        <begin position="145"/>
        <end position="173"/>
    </location>
</feature>
<dbReference type="RefSeq" id="WP_068137469.1">
    <property type="nucleotide sequence ID" value="NZ_AP014924.1"/>
</dbReference>
<evidence type="ECO:0000256" key="4">
    <source>
        <dbReference type="ARBA" id="ARBA00023136"/>
    </source>
</evidence>
<sequence>MTESTVPATHDKWIDRVVAWLLPFHPVAGVVAVVLLSLRSRSVIRGLRSQRVDLLVFAALGLAGWASVWAGVDAARGAVNWLVPFAFLWLYVLGRWAVRDPEAFLLDLLRATGLLALVVVVARLFELQVSVAGITLLDRFAGPGGRGYVIGQGVNGLAVVLEVGAIGGLAWLATARTGRGRLEGGIIGILSLAAVFVTLSRGAMVGVAASAVAGALLLSWRVLIPAAALLGVALVSSPLFRERLLSTLDLARNVQRFRIWEGSLKLIRDHPWLGVGPGNFELAYPQYRLPEEYEHAMTPHNLYLNITTGWGIPGALILFGWIAWVMLRNLRRSMAPYKKVVLLILITFWVHVLFDDLITPQVGLLLGCLDRPDDAPQQT</sequence>
<evidence type="ECO:0000313" key="8">
    <source>
        <dbReference type="Proteomes" id="UP000065807"/>
    </source>
</evidence>
<dbReference type="PANTHER" id="PTHR37422:SF13">
    <property type="entry name" value="LIPOPOLYSACCHARIDE BIOSYNTHESIS PROTEIN PA4999-RELATED"/>
    <property type="match status" value="1"/>
</dbReference>
<organism evidence="7 8">
    <name type="scientific">Limnochorda pilosa</name>
    <dbReference type="NCBI Taxonomy" id="1555112"/>
    <lineage>
        <taxon>Bacteria</taxon>
        <taxon>Bacillati</taxon>
        <taxon>Bacillota</taxon>
        <taxon>Limnochordia</taxon>
        <taxon>Limnochordales</taxon>
        <taxon>Limnochordaceae</taxon>
        <taxon>Limnochorda</taxon>
    </lineage>
</organism>
<reference evidence="8" key="2">
    <citation type="journal article" date="2016" name="Int. J. Syst. Evol. Microbiol.">
        <title>Complete genome sequence and cell structure of Limnochorda pilosa, a Gram-negative spore-former within the phylum Firmicutes.</title>
        <authorList>
            <person name="Watanabe M."/>
            <person name="Kojima H."/>
            <person name="Fukui M."/>
        </authorList>
    </citation>
    <scope>NUCLEOTIDE SEQUENCE [LARGE SCALE GENOMIC DNA]</scope>
    <source>
        <strain evidence="8">HC45</strain>
    </source>
</reference>
<dbReference type="Pfam" id="PF04932">
    <property type="entry name" value="Wzy_C"/>
    <property type="match status" value="1"/>
</dbReference>
<accession>A0A0K2SLN0</accession>
<evidence type="ECO:0000256" key="2">
    <source>
        <dbReference type="ARBA" id="ARBA00022692"/>
    </source>
</evidence>
<comment type="subcellular location">
    <subcellularLocation>
        <location evidence="1">Membrane</location>
        <topology evidence="1">Multi-pass membrane protein</topology>
    </subcellularLocation>
</comment>
<dbReference type="EMBL" id="AP014924">
    <property type="protein sequence ID" value="BAS27917.1"/>
    <property type="molecule type" value="Genomic_DNA"/>
</dbReference>
<evidence type="ECO:0000259" key="6">
    <source>
        <dbReference type="Pfam" id="PF04932"/>
    </source>
</evidence>
<dbReference type="OrthoDB" id="9806320at2"/>
<dbReference type="KEGG" id="lpil:LIP_2076"/>
<keyword evidence="2 5" id="KW-0812">Transmembrane</keyword>
<keyword evidence="8" id="KW-1185">Reference proteome</keyword>
<dbReference type="PANTHER" id="PTHR37422">
    <property type="entry name" value="TEICHURONIC ACID BIOSYNTHESIS PROTEIN TUAE"/>
    <property type="match status" value="1"/>
</dbReference>
<gene>
    <name evidence="7" type="ORF">LIP_2076</name>
</gene>
<evidence type="ECO:0000256" key="1">
    <source>
        <dbReference type="ARBA" id="ARBA00004141"/>
    </source>
</evidence>
<feature type="transmembrane region" description="Helical" evidence="5">
    <location>
        <begin position="20"/>
        <end position="40"/>
    </location>
</feature>
<feature type="transmembrane region" description="Helical" evidence="5">
    <location>
        <begin position="336"/>
        <end position="354"/>
    </location>
</feature>
<feature type="transmembrane region" description="Helical" evidence="5">
    <location>
        <begin position="218"/>
        <end position="240"/>
    </location>
</feature>
<dbReference type="InterPro" id="IPR051533">
    <property type="entry name" value="WaaL-like"/>
</dbReference>
<reference evidence="8" key="1">
    <citation type="submission" date="2015-07" db="EMBL/GenBank/DDBJ databases">
        <title>Complete genome sequence and phylogenetic analysis of Limnochorda pilosa.</title>
        <authorList>
            <person name="Watanabe M."/>
            <person name="Kojima H."/>
            <person name="Fukui M."/>
        </authorList>
    </citation>
    <scope>NUCLEOTIDE SEQUENCE [LARGE SCALE GENOMIC DNA]</scope>
    <source>
        <strain evidence="8">HC45</strain>
    </source>
</reference>
<feature type="transmembrane region" description="Helical" evidence="5">
    <location>
        <begin position="78"/>
        <end position="98"/>
    </location>
</feature>
<keyword evidence="4 5" id="KW-0472">Membrane</keyword>
<keyword evidence="3 5" id="KW-1133">Transmembrane helix</keyword>
<feature type="transmembrane region" description="Helical" evidence="5">
    <location>
        <begin position="52"/>
        <end position="72"/>
    </location>
</feature>
<evidence type="ECO:0000256" key="5">
    <source>
        <dbReference type="SAM" id="Phobius"/>
    </source>
</evidence>
<feature type="transmembrane region" description="Helical" evidence="5">
    <location>
        <begin position="185"/>
        <end position="212"/>
    </location>
</feature>